<name>A0A1I8GJ38_9PLAT</name>
<proteinExistence type="predicted"/>
<dbReference type="PANTHER" id="PTHR10174:SF208">
    <property type="entry name" value="CRAL-TRIO DOMAIN-CONTAINING PROTEIN DDB_G0278031"/>
    <property type="match status" value="1"/>
</dbReference>
<feature type="domain" description="CRAL-TRIO" evidence="2">
    <location>
        <begin position="98"/>
        <end position="266"/>
    </location>
</feature>
<evidence type="ECO:0000313" key="4">
    <source>
        <dbReference type="WBParaSite" id="maker-uti_cns_0002047-snap-gene-0.16-mRNA-1"/>
    </source>
</evidence>
<feature type="region of interest" description="Disordered" evidence="1">
    <location>
        <begin position="1"/>
        <end position="26"/>
    </location>
</feature>
<keyword evidence="3" id="KW-1185">Reference proteome</keyword>
<dbReference type="WBParaSite" id="maker-uti_cns_0002047-snap-gene-0.16-mRNA-1">
    <property type="protein sequence ID" value="maker-uti_cns_0002047-snap-gene-0.16-mRNA-1"/>
    <property type="gene ID" value="maker-uti_cns_0002047-snap-gene-0.16"/>
</dbReference>
<sequence length="317" mass="36260">MAERCPTSELHADGASSAAREDHHQDDVQRYRESIASLRMWLDSMPHLICRDDDDFLLRFLRVAKMDLERAQMMLDNYVTIRKSSRGSPHWFDYPALDDERVLRYLEQPFVHLHLGYKASGEAVYLIGTQDLMPFDQLVTTLYMTADVALVDPHSQTSGVTVIVDMNQISKKQLKLFENRKTLFSLLRNWQDAFPVRVKSVIYLNEPLYFDVIYAFIKSAPLLKQKLKDRLHRVGKDLDKLRRLIGEEEAEALLPEELGGRNGSIQQLMEESKLKFHSDDVQGGMAADARDGRAGGSATAFHRELFENLHGALSLPL</sequence>
<dbReference type="CDD" id="cd00170">
    <property type="entry name" value="SEC14"/>
    <property type="match status" value="1"/>
</dbReference>
<dbReference type="GO" id="GO:1902936">
    <property type="term" value="F:phosphatidylinositol bisphosphate binding"/>
    <property type="evidence" value="ECO:0007669"/>
    <property type="project" value="TreeGrafter"/>
</dbReference>
<dbReference type="SMART" id="SM01100">
    <property type="entry name" value="CRAL_TRIO_N"/>
    <property type="match status" value="1"/>
</dbReference>
<organism evidence="3 4">
    <name type="scientific">Macrostomum lignano</name>
    <dbReference type="NCBI Taxonomy" id="282301"/>
    <lineage>
        <taxon>Eukaryota</taxon>
        <taxon>Metazoa</taxon>
        <taxon>Spiralia</taxon>
        <taxon>Lophotrochozoa</taxon>
        <taxon>Platyhelminthes</taxon>
        <taxon>Rhabditophora</taxon>
        <taxon>Macrostomorpha</taxon>
        <taxon>Macrostomida</taxon>
        <taxon>Macrostomidae</taxon>
        <taxon>Macrostomum</taxon>
    </lineage>
</organism>
<reference evidence="4" key="1">
    <citation type="submission" date="2016-11" db="UniProtKB">
        <authorList>
            <consortium name="WormBaseParasite"/>
        </authorList>
    </citation>
    <scope>IDENTIFICATION</scope>
</reference>
<dbReference type="Gene3D" id="3.40.525.10">
    <property type="entry name" value="CRAL-TRIO lipid binding domain"/>
    <property type="match status" value="1"/>
</dbReference>
<dbReference type="AlphaFoldDB" id="A0A1I8GJ38"/>
<dbReference type="PROSITE" id="PS50191">
    <property type="entry name" value="CRAL_TRIO"/>
    <property type="match status" value="1"/>
</dbReference>
<dbReference type="PRINTS" id="PR00180">
    <property type="entry name" value="CRETINALDHBP"/>
</dbReference>
<dbReference type="SUPFAM" id="SSF46938">
    <property type="entry name" value="CRAL/TRIO N-terminal domain"/>
    <property type="match status" value="1"/>
</dbReference>
<dbReference type="InterPro" id="IPR036273">
    <property type="entry name" value="CRAL/TRIO_N_dom_sf"/>
</dbReference>
<protein>
    <submittedName>
        <fullName evidence="4">CRAL-TRIO domain-containing protein</fullName>
    </submittedName>
</protein>
<dbReference type="Pfam" id="PF00650">
    <property type="entry name" value="CRAL_TRIO"/>
    <property type="match status" value="1"/>
</dbReference>
<dbReference type="GO" id="GO:0016020">
    <property type="term" value="C:membrane"/>
    <property type="evidence" value="ECO:0007669"/>
    <property type="project" value="TreeGrafter"/>
</dbReference>
<dbReference type="PANTHER" id="PTHR10174">
    <property type="entry name" value="ALPHA-TOCOPHEROL TRANSFER PROTEIN-RELATED"/>
    <property type="match status" value="1"/>
</dbReference>
<dbReference type="InterPro" id="IPR036865">
    <property type="entry name" value="CRAL-TRIO_dom_sf"/>
</dbReference>
<dbReference type="SUPFAM" id="SSF52087">
    <property type="entry name" value="CRAL/TRIO domain"/>
    <property type="match status" value="1"/>
</dbReference>
<accession>A0A1I8GJ38</accession>
<dbReference type="InterPro" id="IPR001251">
    <property type="entry name" value="CRAL-TRIO_dom"/>
</dbReference>
<dbReference type="Gene3D" id="1.10.8.20">
    <property type="entry name" value="N-terminal domain of phosphatidylinositol transfer protein sec14p"/>
    <property type="match status" value="1"/>
</dbReference>
<evidence type="ECO:0000256" key="1">
    <source>
        <dbReference type="SAM" id="MobiDB-lite"/>
    </source>
</evidence>
<dbReference type="InterPro" id="IPR011074">
    <property type="entry name" value="CRAL/TRIO_N_dom"/>
</dbReference>
<evidence type="ECO:0000313" key="3">
    <source>
        <dbReference type="Proteomes" id="UP000095280"/>
    </source>
</evidence>
<evidence type="ECO:0000259" key="2">
    <source>
        <dbReference type="PROSITE" id="PS50191"/>
    </source>
</evidence>
<dbReference type="Proteomes" id="UP000095280">
    <property type="component" value="Unplaced"/>
</dbReference>